<name>A0A6B9XVP5_PICSI</name>
<dbReference type="AlphaFoldDB" id="A0A6B9XVP5"/>
<reference evidence="1" key="1">
    <citation type="submission" date="2019-03" db="EMBL/GenBank/DDBJ databases">
        <title>Largest Complete Mitochondrial Genome of a Gymnosperm, Sitka Spruce (Picea sitchensis), Indicates Complex Physical Structure.</title>
        <authorList>
            <person name="Jackman S.D."/>
            <person name="Coombe L."/>
            <person name="Warren R."/>
            <person name="Kirk H."/>
            <person name="Trinh E."/>
            <person name="McLeod T."/>
            <person name="Pleasance S."/>
            <person name="Pandoh P."/>
            <person name="Zhao Y."/>
            <person name="Coope R."/>
            <person name="Bousquet J."/>
            <person name="Bohlmann J.C."/>
            <person name="Jones S.J.M."/>
            <person name="Birol I."/>
        </authorList>
    </citation>
    <scope>NUCLEOTIDE SEQUENCE</scope>
    <source>
        <strain evidence="1">Q903</strain>
    </source>
</reference>
<sequence>MDQWAFLYSLTIDKGFFMLIKPQRHNPLKSGQRASPISPSNLYLLASITAVISLFITHPPSGV</sequence>
<gene>
    <name evidence="1" type="primary">orf04092</name>
    <name evidence="1" type="ORF">Q903MT_gene4069</name>
</gene>
<dbReference type="EMBL" id="MK697699">
    <property type="protein sequence ID" value="QHR90046.1"/>
    <property type="molecule type" value="Genomic_DNA"/>
</dbReference>
<evidence type="ECO:0000313" key="1">
    <source>
        <dbReference type="EMBL" id="QHR90046.1"/>
    </source>
</evidence>
<geneLocation type="mitochondrion" evidence="1"/>
<proteinExistence type="predicted"/>
<protein>
    <submittedName>
        <fullName evidence="1">Uncharacterized protein</fullName>
    </submittedName>
</protein>
<keyword evidence="1" id="KW-0496">Mitochondrion</keyword>
<organism evidence="1">
    <name type="scientific">Picea sitchensis</name>
    <name type="common">Sitka spruce</name>
    <name type="synonym">Pinus sitchensis</name>
    <dbReference type="NCBI Taxonomy" id="3332"/>
    <lineage>
        <taxon>Eukaryota</taxon>
        <taxon>Viridiplantae</taxon>
        <taxon>Streptophyta</taxon>
        <taxon>Embryophyta</taxon>
        <taxon>Tracheophyta</taxon>
        <taxon>Spermatophyta</taxon>
        <taxon>Pinopsida</taxon>
        <taxon>Pinidae</taxon>
        <taxon>Conifers I</taxon>
        <taxon>Pinales</taxon>
        <taxon>Pinaceae</taxon>
        <taxon>Picea</taxon>
    </lineage>
</organism>
<accession>A0A6B9XVP5</accession>